<dbReference type="Proteomes" id="UP001162044">
    <property type="component" value="Unassembled WGS sequence"/>
</dbReference>
<reference evidence="2" key="2">
    <citation type="submission" date="2023-10" db="EMBL/GenBank/DDBJ databases">
        <title>Analysis of Resistance Genes of Carbapenem-resistant Providencia rettgeri.</title>
        <authorList>
            <person name="Liu M."/>
        </authorList>
    </citation>
    <scope>NUCLEOTIDE SEQUENCE</scope>
    <source>
        <strain evidence="2">QITACRE101</strain>
    </source>
</reference>
<accession>A0AB35LE02</accession>
<dbReference type="AlphaFoldDB" id="A0AB35LE02"/>
<dbReference type="Gene3D" id="2.60.40.1090">
    <property type="entry name" value="Fimbrial-type adhesion domain"/>
    <property type="match status" value="1"/>
</dbReference>
<evidence type="ECO:0000313" key="2">
    <source>
        <dbReference type="EMBL" id="MDH2307106.1"/>
    </source>
</evidence>
<organism evidence="2 3">
    <name type="scientific">Providencia rettgeri</name>
    <dbReference type="NCBI Taxonomy" id="587"/>
    <lineage>
        <taxon>Bacteria</taxon>
        <taxon>Pseudomonadati</taxon>
        <taxon>Pseudomonadota</taxon>
        <taxon>Gammaproteobacteria</taxon>
        <taxon>Enterobacterales</taxon>
        <taxon>Morganellaceae</taxon>
        <taxon>Providencia</taxon>
    </lineage>
</organism>
<comment type="caution">
    <text evidence="2">The sequence shown here is derived from an EMBL/GenBank/DDBJ whole genome shotgun (WGS) entry which is preliminary data.</text>
</comment>
<feature type="domain" description="Fimbrial adhesin MrpH C-terminal" evidence="1">
    <location>
        <begin position="165"/>
        <end position="280"/>
    </location>
</feature>
<evidence type="ECO:0000313" key="3">
    <source>
        <dbReference type="Proteomes" id="UP001162044"/>
    </source>
</evidence>
<dbReference type="GO" id="GO:0009289">
    <property type="term" value="C:pilus"/>
    <property type="evidence" value="ECO:0007669"/>
    <property type="project" value="InterPro"/>
</dbReference>
<protein>
    <recommendedName>
        <fullName evidence="1">Fimbrial adhesin MrpH C-terminal domain-containing protein</fullName>
    </recommendedName>
</protein>
<dbReference type="GO" id="GO:0007155">
    <property type="term" value="P:cell adhesion"/>
    <property type="evidence" value="ECO:0007669"/>
    <property type="project" value="InterPro"/>
</dbReference>
<dbReference type="EMBL" id="JARVQW010000010">
    <property type="protein sequence ID" value="MDH2307106.1"/>
    <property type="molecule type" value="Genomic_DNA"/>
</dbReference>
<dbReference type="InterPro" id="IPR057010">
    <property type="entry name" value="MrpH_C"/>
</dbReference>
<reference evidence="2" key="1">
    <citation type="submission" date="2023-04" db="EMBL/GenBank/DDBJ databases">
        <authorList>
            <person name="Li W."/>
        </authorList>
    </citation>
    <scope>NUCLEOTIDE SEQUENCE</scope>
    <source>
        <strain evidence="2">QITACRE101</strain>
    </source>
</reference>
<gene>
    <name evidence="2" type="ORF">QDQ51_16965</name>
</gene>
<name>A0AB35LE02_PRORE</name>
<sequence length="282" mass="30525">MLMQQLKLNTNKIINTILYILLLTILPYSSMSHAGFEGEIFKLIRHADGSATIEMGADFEFYASLAQPEGSGFKGCYSGDTVSLMAGNKSGGWSIIDVPGTADGNCFTPLRPKFPVKIAAGNTALLFIKEGICIGRGKLGQVEWQFIDFCVGDDSIIEIIGDAVCKITPIEIVHDYGLVNTSEINGKSITTDATITCTHEKITTGDVSVSLEFQNLVDDKLYLRDDKSIYSTLDLDDKGPSENIKVPVNQSINVKVRSTLSANDNVIGGDFSGSTLLVMTYN</sequence>
<dbReference type="InterPro" id="IPR036937">
    <property type="entry name" value="Adhesion_dom_fimbrial_sf"/>
</dbReference>
<dbReference type="RefSeq" id="WP_109913238.1">
    <property type="nucleotide sequence ID" value="NZ_ABEXOA020000247.1"/>
</dbReference>
<dbReference type="Pfam" id="PF24223">
    <property type="entry name" value="MrpH_C"/>
    <property type="match status" value="1"/>
</dbReference>
<proteinExistence type="predicted"/>
<evidence type="ECO:0000259" key="1">
    <source>
        <dbReference type="Pfam" id="PF24223"/>
    </source>
</evidence>